<proteinExistence type="predicted"/>
<protein>
    <submittedName>
        <fullName evidence="1">Uncharacterized protein</fullName>
    </submittedName>
</protein>
<accession>E2B5V3</accession>
<evidence type="ECO:0000313" key="2">
    <source>
        <dbReference type="Proteomes" id="UP000008237"/>
    </source>
</evidence>
<sequence length="221" mass="25101">MVKSKLRLPTPMVLPNNIVQNAMPNSPYGFSNNTLQNILQDGVAIPNYGITNYQEFQQPQQNYVNEIAPVVPRQTQTSTYNVLPNLASNSQQQQRFFSGQQQPDYSATQYLQPQQNDNLLQQQWNYEHVQNNSNTNAYTQIQNDYVNTNVANDISNQIVPCLMPKNEENSYLNNSSCSADLPSWLTECLIEQQTVNENITQSICTDFDISQNIGSNNLLNL</sequence>
<dbReference type="EMBL" id="GL445887">
    <property type="protein sequence ID" value="EFN88922.1"/>
    <property type="molecule type" value="Genomic_DNA"/>
</dbReference>
<keyword evidence="2" id="KW-1185">Reference proteome</keyword>
<dbReference type="Proteomes" id="UP000008237">
    <property type="component" value="Unassembled WGS sequence"/>
</dbReference>
<evidence type="ECO:0000313" key="1">
    <source>
        <dbReference type="EMBL" id="EFN88922.1"/>
    </source>
</evidence>
<reference evidence="1 2" key="1">
    <citation type="journal article" date="2010" name="Science">
        <title>Genomic comparison of the ants Camponotus floridanus and Harpegnathos saltator.</title>
        <authorList>
            <person name="Bonasio R."/>
            <person name="Zhang G."/>
            <person name="Ye C."/>
            <person name="Mutti N.S."/>
            <person name="Fang X."/>
            <person name="Qin N."/>
            <person name="Donahue G."/>
            <person name="Yang P."/>
            <person name="Li Q."/>
            <person name="Li C."/>
            <person name="Zhang P."/>
            <person name="Huang Z."/>
            <person name="Berger S.L."/>
            <person name="Reinberg D."/>
            <person name="Wang J."/>
            <person name="Liebig J."/>
        </authorList>
    </citation>
    <scope>NUCLEOTIDE SEQUENCE [LARGE SCALE GENOMIC DNA]</scope>
    <source>
        <strain evidence="1 2">R22 G/1</strain>
    </source>
</reference>
<dbReference type="InParanoid" id="E2B5V3"/>
<gene>
    <name evidence="1" type="ORF">EAI_10867</name>
</gene>
<organism evidence="2">
    <name type="scientific">Harpegnathos saltator</name>
    <name type="common">Jerdon's jumping ant</name>
    <dbReference type="NCBI Taxonomy" id="610380"/>
    <lineage>
        <taxon>Eukaryota</taxon>
        <taxon>Metazoa</taxon>
        <taxon>Ecdysozoa</taxon>
        <taxon>Arthropoda</taxon>
        <taxon>Hexapoda</taxon>
        <taxon>Insecta</taxon>
        <taxon>Pterygota</taxon>
        <taxon>Neoptera</taxon>
        <taxon>Endopterygota</taxon>
        <taxon>Hymenoptera</taxon>
        <taxon>Apocrita</taxon>
        <taxon>Aculeata</taxon>
        <taxon>Formicoidea</taxon>
        <taxon>Formicidae</taxon>
        <taxon>Ponerinae</taxon>
        <taxon>Ponerini</taxon>
        <taxon>Harpegnathos</taxon>
    </lineage>
</organism>
<name>E2B5V3_HARSA</name>
<dbReference type="AlphaFoldDB" id="E2B5V3"/>